<dbReference type="EMBL" id="JBBKYA010000002">
    <property type="protein sequence ID" value="MFD3275475.1"/>
    <property type="molecule type" value="Genomic_DNA"/>
</dbReference>
<evidence type="ECO:0000256" key="3">
    <source>
        <dbReference type="ARBA" id="ARBA00022985"/>
    </source>
</evidence>
<dbReference type="Proteomes" id="UP001598114">
    <property type="component" value="Unassembled WGS sequence"/>
</dbReference>
<dbReference type="Pfam" id="PF02348">
    <property type="entry name" value="CTP_transf_3"/>
    <property type="match status" value="1"/>
</dbReference>
<dbReference type="Gene3D" id="3.90.550.10">
    <property type="entry name" value="Spore Coat Polysaccharide Biosynthesis Protein SpsA, Chain A"/>
    <property type="match status" value="1"/>
</dbReference>
<evidence type="ECO:0000256" key="2">
    <source>
        <dbReference type="ARBA" id="ARBA00022695"/>
    </source>
</evidence>
<dbReference type="GO" id="GO:0008690">
    <property type="term" value="F:3-deoxy-manno-octulosonate cytidylyltransferase activity"/>
    <property type="evidence" value="ECO:0007669"/>
    <property type="project" value="UniProtKB-EC"/>
</dbReference>
<proteinExistence type="predicted"/>
<dbReference type="RefSeq" id="WP_377975444.1">
    <property type="nucleotide sequence ID" value="NZ_JBBKYA010000002.1"/>
</dbReference>
<keyword evidence="1 4" id="KW-0808">Transferase</keyword>
<dbReference type="PANTHER" id="PTHR42866">
    <property type="entry name" value="3-DEOXY-MANNO-OCTULOSONATE CYTIDYLYLTRANSFERASE"/>
    <property type="match status" value="1"/>
</dbReference>
<evidence type="ECO:0000313" key="5">
    <source>
        <dbReference type="Proteomes" id="UP001598114"/>
    </source>
</evidence>
<dbReference type="InterPro" id="IPR003329">
    <property type="entry name" value="Cytidylyl_trans"/>
</dbReference>
<dbReference type="InterPro" id="IPR004528">
    <property type="entry name" value="KdsB"/>
</dbReference>
<keyword evidence="5" id="KW-1185">Reference proteome</keyword>
<keyword evidence="3" id="KW-0448">Lipopolysaccharide biosynthesis</keyword>
<dbReference type="CDD" id="cd02517">
    <property type="entry name" value="CMP-KDO-Synthetase"/>
    <property type="match status" value="1"/>
</dbReference>
<dbReference type="PANTHER" id="PTHR42866:SF2">
    <property type="entry name" value="3-DEOXY-MANNO-OCTULOSONATE CYTIDYLYLTRANSFERASE, MITOCHONDRIAL"/>
    <property type="match status" value="1"/>
</dbReference>
<reference evidence="4 5" key="1">
    <citation type="submission" date="2024-03" db="EMBL/GenBank/DDBJ databases">
        <title>Aquirufa genome sequencing.</title>
        <authorList>
            <person name="Pitt A."/>
            <person name="Hahn M.W."/>
        </authorList>
    </citation>
    <scope>NUCLEOTIDE SEQUENCE [LARGE SCALE GENOMIC DNA]</scope>
    <source>
        <strain evidence="4 5">PLAD-142S6K</strain>
    </source>
</reference>
<name>A0ABW6CX46_9BACT</name>
<keyword evidence="2 4" id="KW-0548">Nucleotidyltransferase</keyword>
<accession>A0ABW6CX46</accession>
<evidence type="ECO:0000313" key="4">
    <source>
        <dbReference type="EMBL" id="MFD3275475.1"/>
    </source>
</evidence>
<dbReference type="NCBIfam" id="TIGR00466">
    <property type="entry name" value="kdsB"/>
    <property type="match status" value="1"/>
</dbReference>
<comment type="caution">
    <text evidence="4">The sequence shown here is derived from an EMBL/GenBank/DDBJ whole genome shotgun (WGS) entry which is preliminary data.</text>
</comment>
<dbReference type="EC" id="2.7.7.38" evidence="4"/>
<organism evidence="4 5">
    <name type="scientific">Aquirufa echingensis</name>
    <dbReference type="NCBI Taxonomy" id="3096516"/>
    <lineage>
        <taxon>Bacteria</taxon>
        <taxon>Pseudomonadati</taxon>
        <taxon>Bacteroidota</taxon>
        <taxon>Cytophagia</taxon>
        <taxon>Cytophagales</taxon>
        <taxon>Flectobacillaceae</taxon>
        <taxon>Aquirufa</taxon>
    </lineage>
</organism>
<dbReference type="NCBIfam" id="NF003952">
    <property type="entry name" value="PRK05450.1-5"/>
    <property type="match status" value="1"/>
</dbReference>
<gene>
    <name evidence="4" type="primary">kdsB</name>
    <name evidence="4" type="ORF">SKC38_04445</name>
</gene>
<dbReference type="InterPro" id="IPR029044">
    <property type="entry name" value="Nucleotide-diphossugar_trans"/>
</dbReference>
<dbReference type="SUPFAM" id="SSF53448">
    <property type="entry name" value="Nucleotide-diphospho-sugar transferases"/>
    <property type="match status" value="1"/>
</dbReference>
<sequence length="257" mass="29015">MKVLGIIPARMAASRFPNKPMALIEGMPMIGHCFIRSRLSEVLDDLYVATCDEVIFDYISQIGGKAVMTSNVHERATERSAEALITIEKETNQKFDIVVMIQGDEPLVFPEMINESVKPLLSGNIQVSNLMSKLKDLDEARNPNFVKVVTNNQGEALYLSREAIPSPSKYNNTIDYFRQLGLIAFTREAILEFINLPPTRLEIIESVDMNRFLENQVSIQMSITEFEADSVDTIEDLAVVIAKMKKDSLFQKYKSNL</sequence>
<evidence type="ECO:0000256" key="1">
    <source>
        <dbReference type="ARBA" id="ARBA00022679"/>
    </source>
</evidence>
<protein>
    <submittedName>
        <fullName evidence="4">3-deoxy-manno-octulosonate cytidylyltransferase</fullName>
        <ecNumber evidence="4">2.7.7.38</ecNumber>
    </submittedName>
</protein>